<evidence type="ECO:0000256" key="9">
    <source>
        <dbReference type="SAM" id="MobiDB-lite"/>
    </source>
</evidence>
<dbReference type="Pfam" id="PF00528">
    <property type="entry name" value="BPD_transp_1"/>
    <property type="match status" value="1"/>
</dbReference>
<keyword evidence="4" id="KW-0997">Cell inner membrane</keyword>
<evidence type="ECO:0000256" key="7">
    <source>
        <dbReference type="ARBA" id="ARBA00023136"/>
    </source>
</evidence>
<reference evidence="11" key="1">
    <citation type="submission" date="2023-10" db="EMBL/GenBank/DDBJ databases">
        <title>Complete genome sequence of Streptomyces sp. JL1001.</title>
        <authorList>
            <person name="Jiang L."/>
        </authorList>
    </citation>
    <scope>NUCLEOTIDE SEQUENCE</scope>
    <source>
        <strain evidence="11">JL1001</strain>
    </source>
</reference>
<feature type="transmembrane region" description="Helical" evidence="8">
    <location>
        <begin position="94"/>
        <end position="114"/>
    </location>
</feature>
<keyword evidence="5 8" id="KW-0812">Transmembrane</keyword>
<feature type="domain" description="ABC transmembrane type-1" evidence="10">
    <location>
        <begin position="53"/>
        <end position="253"/>
    </location>
</feature>
<dbReference type="CDD" id="cd06261">
    <property type="entry name" value="TM_PBP2"/>
    <property type="match status" value="1"/>
</dbReference>
<dbReference type="SUPFAM" id="SSF161098">
    <property type="entry name" value="MetI-like"/>
    <property type="match status" value="1"/>
</dbReference>
<name>A0AAU8KRK1_9ACTN</name>
<organism evidence="11">
    <name type="scientific">Streptomyces sp. JL1001</name>
    <dbReference type="NCBI Taxonomy" id="3078227"/>
    <lineage>
        <taxon>Bacteria</taxon>
        <taxon>Bacillati</taxon>
        <taxon>Actinomycetota</taxon>
        <taxon>Actinomycetes</taxon>
        <taxon>Kitasatosporales</taxon>
        <taxon>Streptomycetaceae</taxon>
        <taxon>Streptomyces</taxon>
    </lineage>
</organism>
<comment type="subcellular location">
    <subcellularLocation>
        <location evidence="1">Cell inner membrane</location>
        <topology evidence="1">Multi-pass membrane protein</topology>
    </subcellularLocation>
    <subcellularLocation>
        <location evidence="8">Cell membrane</location>
        <topology evidence="8">Multi-pass membrane protein</topology>
    </subcellularLocation>
</comment>
<dbReference type="GO" id="GO:0005886">
    <property type="term" value="C:plasma membrane"/>
    <property type="evidence" value="ECO:0007669"/>
    <property type="project" value="UniProtKB-SubCell"/>
</dbReference>
<evidence type="ECO:0000256" key="6">
    <source>
        <dbReference type="ARBA" id="ARBA00022989"/>
    </source>
</evidence>
<dbReference type="RefSeq" id="WP_354598904.1">
    <property type="nucleotide sequence ID" value="NZ_CP136798.1"/>
</dbReference>
<sequence>MKFTSRAVVLPLAALYFLVPIGASIWFSVNEVEGVSFDAYTQGLGTEGLTTSLMLSVRLGLATIVCGLLLMVPTLVAVALYLPGLRRTVEILCMMPLVVPPIALVAGVTTVLSWEQDLADTPFYMTFRMLRDESFPLVLVLVYTVMSLPFLYRSLDAGLRSVDLRTLVEAARSLGASRLQTLWQVIVPNLRTAVVGGAVLSLAMVLGEYTVVSVLSYRPFSVWMVEIKDSEAQLSVAAAMLSLLITWGLLLLLTTLAGGRRRRTPRTPLDSGREDGQDRQDRESRDNRRKTVS</sequence>
<dbReference type="Gene3D" id="1.10.3720.10">
    <property type="entry name" value="MetI-like"/>
    <property type="match status" value="1"/>
</dbReference>
<protein>
    <submittedName>
        <fullName evidence="11">ABC transporter permease subunit</fullName>
    </submittedName>
</protein>
<feature type="region of interest" description="Disordered" evidence="9">
    <location>
        <begin position="261"/>
        <end position="293"/>
    </location>
</feature>
<dbReference type="PANTHER" id="PTHR43357">
    <property type="entry name" value="INNER MEMBRANE ABC TRANSPORTER PERMEASE PROTEIN YDCV"/>
    <property type="match status" value="1"/>
</dbReference>
<evidence type="ECO:0000313" key="11">
    <source>
        <dbReference type="EMBL" id="XCN18732.1"/>
    </source>
</evidence>
<dbReference type="PANTHER" id="PTHR43357:SF4">
    <property type="entry name" value="INNER MEMBRANE ABC TRANSPORTER PERMEASE PROTEIN YDCV"/>
    <property type="match status" value="1"/>
</dbReference>
<feature type="transmembrane region" description="Helical" evidence="8">
    <location>
        <begin position="59"/>
        <end position="82"/>
    </location>
</feature>
<accession>A0AAU8KRK1</accession>
<evidence type="ECO:0000256" key="1">
    <source>
        <dbReference type="ARBA" id="ARBA00004429"/>
    </source>
</evidence>
<dbReference type="AlphaFoldDB" id="A0AAU8KRK1"/>
<evidence type="ECO:0000256" key="3">
    <source>
        <dbReference type="ARBA" id="ARBA00022475"/>
    </source>
</evidence>
<dbReference type="EMBL" id="CP136798">
    <property type="protein sequence ID" value="XCN18732.1"/>
    <property type="molecule type" value="Genomic_DNA"/>
</dbReference>
<feature type="transmembrane region" description="Helical" evidence="8">
    <location>
        <begin position="134"/>
        <end position="152"/>
    </location>
</feature>
<feature type="transmembrane region" description="Helical" evidence="8">
    <location>
        <begin position="232"/>
        <end position="253"/>
    </location>
</feature>
<evidence type="ECO:0000256" key="2">
    <source>
        <dbReference type="ARBA" id="ARBA00022448"/>
    </source>
</evidence>
<dbReference type="InterPro" id="IPR035906">
    <property type="entry name" value="MetI-like_sf"/>
</dbReference>
<dbReference type="InterPro" id="IPR000515">
    <property type="entry name" value="MetI-like"/>
</dbReference>
<evidence type="ECO:0000256" key="5">
    <source>
        <dbReference type="ARBA" id="ARBA00022692"/>
    </source>
</evidence>
<evidence type="ECO:0000256" key="8">
    <source>
        <dbReference type="RuleBase" id="RU363032"/>
    </source>
</evidence>
<comment type="similarity">
    <text evidence="8">Belongs to the binding-protein-dependent transport system permease family.</text>
</comment>
<gene>
    <name evidence="11" type="ORF">R1Y80_15555</name>
</gene>
<dbReference type="PROSITE" id="PS50928">
    <property type="entry name" value="ABC_TM1"/>
    <property type="match status" value="1"/>
</dbReference>
<keyword evidence="2 8" id="KW-0813">Transport</keyword>
<proteinExistence type="inferred from homology"/>
<keyword evidence="7 8" id="KW-0472">Membrane</keyword>
<evidence type="ECO:0000256" key="4">
    <source>
        <dbReference type="ARBA" id="ARBA00022519"/>
    </source>
</evidence>
<dbReference type="GO" id="GO:0055085">
    <property type="term" value="P:transmembrane transport"/>
    <property type="evidence" value="ECO:0007669"/>
    <property type="project" value="InterPro"/>
</dbReference>
<keyword evidence="6 8" id="KW-1133">Transmembrane helix</keyword>
<feature type="transmembrane region" description="Helical" evidence="8">
    <location>
        <begin position="193"/>
        <end position="212"/>
    </location>
</feature>
<keyword evidence="3" id="KW-1003">Cell membrane</keyword>
<evidence type="ECO:0000259" key="10">
    <source>
        <dbReference type="PROSITE" id="PS50928"/>
    </source>
</evidence>
<feature type="compositionally biased region" description="Basic and acidic residues" evidence="9">
    <location>
        <begin position="271"/>
        <end position="286"/>
    </location>
</feature>